<dbReference type="GO" id="GO:0003676">
    <property type="term" value="F:nucleic acid binding"/>
    <property type="evidence" value="ECO:0007669"/>
    <property type="project" value="InterPro"/>
</dbReference>
<dbReference type="InterPro" id="IPR036397">
    <property type="entry name" value="RNaseH_sf"/>
</dbReference>
<accession>X0SED4</accession>
<protein>
    <recommendedName>
        <fullName evidence="4">Tc1-like transposase DDE domain-containing protein</fullName>
    </recommendedName>
</protein>
<feature type="domain" description="Tc1-like transposase DDE" evidence="1">
    <location>
        <begin position="146"/>
        <end position="285"/>
    </location>
</feature>
<dbReference type="NCBIfam" id="NF033545">
    <property type="entry name" value="transpos_IS630"/>
    <property type="match status" value="1"/>
</dbReference>
<sequence length="319" mass="36284">RVQEGESPETVIKALGFVRACIYNWLARYRAGGWHALRSGKGTGRPKKLSGRQIAWIHRTIRDKDPRQLKFPFALWTRAMVVSLIKTQFGIKLSVSSVGRLLRQLGFSNQKPLYRAYQQDPDAVAEWKEKVFPGIKKKAKKIGATIYFEDESGVRSDYHSGKTWALKGQTPVVGSTGARFSINMMAAISTRGHLRFMVVKGTIKAKQACDFLSRLMHNAENPIFLIWDGHPVHKARKVQKCIESYNGRLQVFFLPSYSPELNPTEQVWNNVKAHGVGRKSIFSHDQMKSIVISQLRKIQKLQKIIMAFFKHPDCAYVNA</sequence>
<dbReference type="InterPro" id="IPR038717">
    <property type="entry name" value="Tc1-like_DDE_dom"/>
</dbReference>
<evidence type="ECO:0008006" key="4">
    <source>
        <dbReference type="Google" id="ProtNLM"/>
    </source>
</evidence>
<evidence type="ECO:0000259" key="1">
    <source>
        <dbReference type="Pfam" id="PF13358"/>
    </source>
</evidence>
<evidence type="ECO:0000259" key="2">
    <source>
        <dbReference type="Pfam" id="PF13592"/>
    </source>
</evidence>
<dbReference type="InterPro" id="IPR047655">
    <property type="entry name" value="Transpos_IS630-like"/>
</dbReference>
<reference evidence="3" key="1">
    <citation type="journal article" date="2014" name="Front. Microbiol.">
        <title>High frequency of phylogenetically diverse reductive dehalogenase-homologous genes in deep subseafloor sedimentary metagenomes.</title>
        <authorList>
            <person name="Kawai M."/>
            <person name="Futagami T."/>
            <person name="Toyoda A."/>
            <person name="Takaki Y."/>
            <person name="Nishi S."/>
            <person name="Hori S."/>
            <person name="Arai W."/>
            <person name="Tsubouchi T."/>
            <person name="Morono Y."/>
            <person name="Uchiyama I."/>
            <person name="Ito T."/>
            <person name="Fujiyama A."/>
            <person name="Inagaki F."/>
            <person name="Takami H."/>
        </authorList>
    </citation>
    <scope>NUCLEOTIDE SEQUENCE</scope>
    <source>
        <strain evidence="3">Expedition CK06-06</strain>
    </source>
</reference>
<name>X0SED4_9ZZZZ</name>
<dbReference type="AlphaFoldDB" id="X0SED4"/>
<dbReference type="Pfam" id="PF13551">
    <property type="entry name" value="HTH_29"/>
    <property type="match status" value="1"/>
</dbReference>
<feature type="domain" description="Winged helix-turn helix" evidence="2">
    <location>
        <begin position="73"/>
        <end position="130"/>
    </location>
</feature>
<dbReference type="Pfam" id="PF13358">
    <property type="entry name" value="DDE_3"/>
    <property type="match status" value="1"/>
</dbReference>
<dbReference type="InterPro" id="IPR009057">
    <property type="entry name" value="Homeodomain-like_sf"/>
</dbReference>
<dbReference type="InterPro" id="IPR025959">
    <property type="entry name" value="Winged_HTH_dom"/>
</dbReference>
<dbReference type="EMBL" id="BARS01003215">
    <property type="protein sequence ID" value="GAF79374.1"/>
    <property type="molecule type" value="Genomic_DNA"/>
</dbReference>
<dbReference type="PANTHER" id="PTHR46564:SF1">
    <property type="entry name" value="TRANSPOSASE"/>
    <property type="match status" value="1"/>
</dbReference>
<dbReference type="SUPFAM" id="SSF46689">
    <property type="entry name" value="Homeodomain-like"/>
    <property type="match status" value="1"/>
</dbReference>
<gene>
    <name evidence="3" type="ORF">S01H1_06200</name>
</gene>
<dbReference type="PANTHER" id="PTHR46564">
    <property type="entry name" value="TRANSPOSASE"/>
    <property type="match status" value="1"/>
</dbReference>
<comment type="caution">
    <text evidence="3">The sequence shown here is derived from an EMBL/GenBank/DDBJ whole genome shotgun (WGS) entry which is preliminary data.</text>
</comment>
<evidence type="ECO:0000313" key="3">
    <source>
        <dbReference type="EMBL" id="GAF79374.1"/>
    </source>
</evidence>
<organism evidence="3">
    <name type="scientific">marine sediment metagenome</name>
    <dbReference type="NCBI Taxonomy" id="412755"/>
    <lineage>
        <taxon>unclassified sequences</taxon>
        <taxon>metagenomes</taxon>
        <taxon>ecological metagenomes</taxon>
    </lineage>
</organism>
<dbReference type="Pfam" id="PF13592">
    <property type="entry name" value="HTH_33"/>
    <property type="match status" value="1"/>
</dbReference>
<proteinExistence type="predicted"/>
<feature type="non-terminal residue" evidence="3">
    <location>
        <position position="1"/>
    </location>
</feature>
<dbReference type="Gene3D" id="3.30.420.10">
    <property type="entry name" value="Ribonuclease H-like superfamily/Ribonuclease H"/>
    <property type="match status" value="1"/>
</dbReference>